<reference evidence="11 14" key="4">
    <citation type="journal article" date="2021" name="Syst. Appl. Microbiol.">
        <title>nCampylobacter vulpis sp. nov. isolated from wild red foxes.</title>
        <authorList>
            <person name="Parisi A."/>
            <person name="Chiara M."/>
            <person name="Caffara M."/>
            <person name="Mion D."/>
            <person name="Miller W.G."/>
            <person name="Caruso M."/>
            <person name="Manzari C."/>
            <person name="Florio D."/>
            <person name="Capozzi L."/>
            <person name="D'Erchia A.M."/>
            <person name="Manzulli V."/>
            <person name="Zanoni R.G."/>
        </authorList>
    </citation>
    <scope>NUCLEOTIDE SEQUENCE [LARGE SCALE GENOMIC DNA]</scope>
    <source>
        <strain evidence="11 14">52/13</strain>
    </source>
</reference>
<proteinExistence type="inferred from homology"/>
<dbReference type="GO" id="GO:0015031">
    <property type="term" value="P:protein transport"/>
    <property type="evidence" value="ECO:0007669"/>
    <property type="project" value="UniProtKB-KW"/>
</dbReference>
<keyword evidence="14" id="KW-1185">Reference proteome</keyword>
<evidence type="ECO:0000256" key="3">
    <source>
        <dbReference type="ARBA" id="ARBA00020392"/>
    </source>
</evidence>
<evidence type="ECO:0000256" key="7">
    <source>
        <dbReference type="ARBA" id="ARBA00022795"/>
    </source>
</evidence>
<keyword evidence="6" id="KW-0145">Chemotaxis</keyword>
<dbReference type="InterPro" id="IPR012823">
    <property type="entry name" value="Flagell_FliJ"/>
</dbReference>
<dbReference type="OrthoDB" id="5362977at2"/>
<evidence type="ECO:0000313" key="12">
    <source>
        <dbReference type="EMBL" id="PHY89732.1"/>
    </source>
</evidence>
<organism evidence="12 13">
    <name type="scientific">Campylobacter vulpis</name>
    <dbReference type="NCBI Taxonomy" id="1655500"/>
    <lineage>
        <taxon>Bacteria</taxon>
        <taxon>Pseudomonadati</taxon>
        <taxon>Campylobacterota</taxon>
        <taxon>Epsilonproteobacteria</taxon>
        <taxon>Campylobacterales</taxon>
        <taxon>Campylobacteraceae</taxon>
        <taxon>Campylobacter</taxon>
    </lineage>
</organism>
<dbReference type="Proteomes" id="UP000237472">
    <property type="component" value="Unassembled WGS sequence"/>
</dbReference>
<dbReference type="EMBL" id="VJYU01000007">
    <property type="protein sequence ID" value="MBS4240809.1"/>
    <property type="molecule type" value="Genomic_DNA"/>
</dbReference>
<name>A0A2G4QZJ3_9BACT</name>
<evidence type="ECO:0000256" key="1">
    <source>
        <dbReference type="ARBA" id="ARBA00004413"/>
    </source>
</evidence>
<dbReference type="AlphaFoldDB" id="A0A2G4QZJ3"/>
<keyword evidence="10" id="KW-1006">Bacterial flagellum protein export</keyword>
<dbReference type="GO" id="GO:0009288">
    <property type="term" value="C:bacterial-type flagellum"/>
    <property type="evidence" value="ECO:0007669"/>
    <property type="project" value="InterPro"/>
</dbReference>
<reference evidence="12" key="2">
    <citation type="submission" date="2015-06" db="EMBL/GenBank/DDBJ databases">
        <authorList>
            <person name="Hoefler B.C."/>
            <person name="Straight P.D."/>
        </authorList>
    </citation>
    <scope>NUCLEOTIDE SEQUENCE [LARGE SCALE GENOMIC DNA]</scope>
    <source>
        <strain evidence="12">73/13</strain>
    </source>
</reference>
<sequence length="142" mass="16588">MKSKFNAVIKVKKQQLDKAQTDLNAALQRQKENEKLLGLAQQELLNLGSLKGQISSEELRANVFMEGVAREALARAKEKVELSHKEINHYQFLYQKAHLDYEKMKYLQSEELKVMQKAMQKAEEKFLDELAVSRFFKKEKNE</sequence>
<evidence type="ECO:0000313" key="13">
    <source>
        <dbReference type="Proteomes" id="UP000237472"/>
    </source>
</evidence>
<gene>
    <name evidence="12" type="ORF">AA994_07155</name>
    <name evidence="11" type="ORF">CVU5213_03590</name>
</gene>
<evidence type="ECO:0000256" key="2">
    <source>
        <dbReference type="ARBA" id="ARBA00010004"/>
    </source>
</evidence>
<comment type="caution">
    <text evidence="12">The sequence shown here is derived from an EMBL/GenBank/DDBJ whole genome shotgun (WGS) entry which is preliminary data.</text>
</comment>
<keyword evidence="4" id="KW-0813">Transport</keyword>
<keyword evidence="7" id="KW-1005">Bacterial flagellum biogenesis</keyword>
<dbReference type="Pfam" id="PF02050">
    <property type="entry name" value="FliJ"/>
    <property type="match status" value="1"/>
</dbReference>
<dbReference type="GeneID" id="77265822"/>
<dbReference type="InterPro" id="IPR053716">
    <property type="entry name" value="Flag_assembly_chemotaxis_eff"/>
</dbReference>
<evidence type="ECO:0000256" key="6">
    <source>
        <dbReference type="ARBA" id="ARBA00022500"/>
    </source>
</evidence>
<dbReference type="GO" id="GO:0044781">
    <property type="term" value="P:bacterial-type flagellum organization"/>
    <property type="evidence" value="ECO:0007669"/>
    <property type="project" value="UniProtKB-KW"/>
</dbReference>
<evidence type="ECO:0000313" key="14">
    <source>
        <dbReference type="Proteomes" id="UP000811399"/>
    </source>
</evidence>
<reference evidence="11" key="3">
    <citation type="submission" date="2019-07" db="EMBL/GenBank/DDBJ databases">
        <authorList>
            <person name="Miller W.G."/>
        </authorList>
    </citation>
    <scope>NUCLEOTIDE SEQUENCE</scope>
    <source>
        <strain evidence="11">52/13</strain>
    </source>
</reference>
<dbReference type="GO" id="GO:0006935">
    <property type="term" value="P:chemotaxis"/>
    <property type="evidence" value="ECO:0007669"/>
    <property type="project" value="UniProtKB-KW"/>
</dbReference>
<protein>
    <recommendedName>
        <fullName evidence="3">Flagellar FliJ protein</fullName>
    </recommendedName>
</protein>
<keyword evidence="5" id="KW-1003">Cell membrane</keyword>
<dbReference type="Gene3D" id="1.10.287.1700">
    <property type="match status" value="1"/>
</dbReference>
<accession>A0A2G4QZJ3</accession>
<evidence type="ECO:0000256" key="4">
    <source>
        <dbReference type="ARBA" id="ARBA00022448"/>
    </source>
</evidence>
<reference evidence="13" key="1">
    <citation type="submission" date="2015-06" db="EMBL/GenBank/DDBJ databases">
        <authorList>
            <person name="Parisi A."/>
            <person name="Chiara M."/>
            <person name="Florio D."/>
            <person name="Miccolupo A."/>
            <person name="Manzari C."/>
            <person name="Mion D."/>
            <person name="Caruso M."/>
            <person name="D'erchia A.M."/>
            <person name="Zanoni R."/>
        </authorList>
    </citation>
    <scope>NUCLEOTIDE SEQUENCE [LARGE SCALE GENOMIC DNA]</scope>
    <source>
        <strain evidence="13">73/13</strain>
    </source>
</reference>
<evidence type="ECO:0000256" key="9">
    <source>
        <dbReference type="ARBA" id="ARBA00023136"/>
    </source>
</evidence>
<dbReference type="GO" id="GO:0071973">
    <property type="term" value="P:bacterial-type flagellum-dependent cell motility"/>
    <property type="evidence" value="ECO:0007669"/>
    <property type="project" value="InterPro"/>
</dbReference>
<dbReference type="Proteomes" id="UP000811399">
    <property type="component" value="Unassembled WGS sequence"/>
</dbReference>
<comment type="similarity">
    <text evidence="2">Belongs to the FliJ family.</text>
</comment>
<comment type="subcellular location">
    <subcellularLocation>
        <location evidence="1">Cell membrane</location>
        <topology evidence="1">Peripheral membrane protein</topology>
        <orientation evidence="1">Cytoplasmic side</orientation>
    </subcellularLocation>
</comment>
<dbReference type="EMBL" id="LDWY01000086">
    <property type="protein sequence ID" value="PHY89732.1"/>
    <property type="molecule type" value="Genomic_DNA"/>
</dbReference>
<dbReference type="RefSeq" id="WP_099462399.1">
    <property type="nucleotide sequence ID" value="NZ_CP041617.1"/>
</dbReference>
<dbReference type="GO" id="GO:0005886">
    <property type="term" value="C:plasma membrane"/>
    <property type="evidence" value="ECO:0007669"/>
    <property type="project" value="UniProtKB-SubCell"/>
</dbReference>
<keyword evidence="8" id="KW-0653">Protein transport</keyword>
<evidence type="ECO:0000313" key="11">
    <source>
        <dbReference type="EMBL" id="MBS4240809.1"/>
    </source>
</evidence>
<evidence type="ECO:0000256" key="8">
    <source>
        <dbReference type="ARBA" id="ARBA00022927"/>
    </source>
</evidence>
<evidence type="ECO:0000256" key="5">
    <source>
        <dbReference type="ARBA" id="ARBA00022475"/>
    </source>
</evidence>
<evidence type="ECO:0000256" key="10">
    <source>
        <dbReference type="ARBA" id="ARBA00023225"/>
    </source>
</evidence>
<keyword evidence="9" id="KW-0472">Membrane</keyword>